<keyword evidence="2" id="KW-0964">Secreted</keyword>
<keyword evidence="10" id="KW-1185">Reference proteome</keyword>
<evidence type="ECO:0000256" key="1">
    <source>
        <dbReference type="ARBA" id="ARBA00004191"/>
    </source>
</evidence>
<dbReference type="InterPro" id="IPR005528">
    <property type="entry name" value="ChpA-H"/>
</dbReference>
<evidence type="ECO:0000256" key="4">
    <source>
        <dbReference type="ARBA" id="ARBA00022889"/>
    </source>
</evidence>
<gene>
    <name evidence="9" type="ORF">LI90_2357</name>
</gene>
<dbReference type="AlphaFoldDB" id="A0A132MU20"/>
<feature type="region of interest" description="Disordered" evidence="6">
    <location>
        <begin position="141"/>
        <end position="163"/>
    </location>
</feature>
<feature type="domain" description="Chaplin" evidence="8">
    <location>
        <begin position="104"/>
        <end position="144"/>
    </location>
</feature>
<evidence type="ECO:0000313" key="10">
    <source>
        <dbReference type="Proteomes" id="UP000070188"/>
    </source>
</evidence>
<dbReference type="GO" id="GO:0007155">
    <property type="term" value="P:cell adhesion"/>
    <property type="evidence" value="ECO:0007669"/>
    <property type="project" value="UniProtKB-KW"/>
</dbReference>
<keyword evidence="3" id="KW-0732">Signal</keyword>
<keyword evidence="7" id="KW-0472">Membrane</keyword>
<comment type="caution">
    <text evidence="9">The sequence shown here is derived from an EMBL/GenBank/DDBJ whole genome shotgun (WGS) entry which is preliminary data.</text>
</comment>
<sequence length="274" mass="25495">MGSGNNVNAAVNAPVTVCGNAVGGVIAEGGDCPASSGSGATGATAGSSSQNDDAVGSGNNVNPVVNASVLVCGNGVAVLGVALAGDCGSAGGSGASSGSSSHNPGSVGSGNNVNPVVNAPVLVCGNGVAVLGVALAGDCGSAGGSGASSGSSSHNPGSVGSGNNVNPVVNAPVLVCGNGVAGGGVAVPDDCPVQGVEPDPDPNPISPVPPGPGEPATDQPPGGPAEPEDDDRESVQRTPLAHTGASGWWIAMLGAAFLAGGLALYRRFHPRSAG</sequence>
<accession>A0A132MU20</accession>
<evidence type="ECO:0000256" key="6">
    <source>
        <dbReference type="SAM" id="MobiDB-lite"/>
    </source>
</evidence>
<feature type="transmembrane region" description="Helical" evidence="7">
    <location>
        <begin position="246"/>
        <end position="265"/>
    </location>
</feature>
<keyword evidence="7" id="KW-0812">Transmembrane</keyword>
<keyword evidence="2" id="KW-0134">Cell wall</keyword>
<evidence type="ECO:0000256" key="7">
    <source>
        <dbReference type="SAM" id="Phobius"/>
    </source>
</evidence>
<evidence type="ECO:0000259" key="8">
    <source>
        <dbReference type="PROSITE" id="PS51884"/>
    </source>
</evidence>
<feature type="compositionally biased region" description="Low complexity" evidence="6">
    <location>
        <begin position="148"/>
        <end position="163"/>
    </location>
</feature>
<evidence type="ECO:0000256" key="2">
    <source>
        <dbReference type="ARBA" id="ARBA00022512"/>
    </source>
</evidence>
<keyword evidence="7" id="KW-1133">Transmembrane helix</keyword>
<dbReference type="PATRIC" id="fig|1469144.10.peg.2557"/>
<comment type="subcellular location">
    <subcellularLocation>
        <location evidence="1">Secreted</location>
        <location evidence="1">Cell wall</location>
    </subcellularLocation>
</comment>
<evidence type="ECO:0000256" key="5">
    <source>
        <dbReference type="ARBA" id="ARBA00023087"/>
    </source>
</evidence>
<evidence type="ECO:0000313" key="9">
    <source>
        <dbReference type="EMBL" id="KWX01329.1"/>
    </source>
</evidence>
<feature type="region of interest" description="Disordered" evidence="6">
    <location>
        <begin position="188"/>
        <end position="239"/>
    </location>
</feature>
<feature type="compositionally biased region" description="Pro residues" evidence="6">
    <location>
        <begin position="201"/>
        <end position="213"/>
    </location>
</feature>
<dbReference type="PROSITE" id="PS51884">
    <property type="entry name" value="CHAPLIN"/>
    <property type="match status" value="1"/>
</dbReference>
<keyword evidence="4" id="KW-0130">Cell adhesion</keyword>
<dbReference type="RefSeq" id="WP_244884194.1">
    <property type="nucleotide sequence ID" value="NZ_LAXD01000001.1"/>
</dbReference>
<dbReference type="Proteomes" id="UP000070188">
    <property type="component" value="Unassembled WGS sequence"/>
</dbReference>
<feature type="region of interest" description="Disordered" evidence="6">
    <location>
        <begin position="37"/>
        <end position="57"/>
    </location>
</feature>
<evidence type="ECO:0000256" key="3">
    <source>
        <dbReference type="ARBA" id="ARBA00022729"/>
    </source>
</evidence>
<dbReference type="NCBIfam" id="TIGR01167">
    <property type="entry name" value="LPXTG_anchor"/>
    <property type="match status" value="1"/>
</dbReference>
<dbReference type="EMBL" id="LAXD01000001">
    <property type="protein sequence ID" value="KWX01329.1"/>
    <property type="molecule type" value="Genomic_DNA"/>
</dbReference>
<protein>
    <submittedName>
        <fullName evidence="9">Putative secreted protein</fullName>
    </submittedName>
</protein>
<name>A0A132MU20_9ACTN</name>
<organism evidence="9 10">
    <name type="scientific">Carbonactinospora thermoautotrophica</name>
    <dbReference type="NCBI Taxonomy" id="1469144"/>
    <lineage>
        <taxon>Bacteria</taxon>
        <taxon>Bacillati</taxon>
        <taxon>Actinomycetota</taxon>
        <taxon>Actinomycetes</taxon>
        <taxon>Kitasatosporales</taxon>
        <taxon>Carbonactinosporaceae</taxon>
        <taxon>Carbonactinospora</taxon>
    </lineage>
</organism>
<keyword evidence="5" id="KW-0034">Amyloid</keyword>
<dbReference type="STRING" id="1469144.LI90_2357"/>
<proteinExistence type="predicted"/>
<reference evidence="10" key="1">
    <citation type="submission" date="2015-04" db="EMBL/GenBank/DDBJ databases">
        <title>Physiological reanalysis, assessment of diazotrophy, and genome sequences of multiple isolates of Streptomyces thermoautotrophicus.</title>
        <authorList>
            <person name="MacKellar D.C."/>
            <person name="Lieber L."/>
            <person name="Norman J."/>
            <person name="Bolger A."/>
            <person name="Tobin C."/>
            <person name="Murray J.W."/>
            <person name="Chang R."/>
            <person name="Ford T."/>
            <person name="Nguyen P.Q."/>
            <person name="Woodward J."/>
            <person name="Permingeat H."/>
            <person name="Joshi N.S."/>
            <person name="Silver P.A."/>
            <person name="Usadel B."/>
            <person name="Rutherford A.W."/>
            <person name="Friesen M."/>
            <person name="Prell J."/>
        </authorList>
    </citation>
    <scope>NUCLEOTIDE SEQUENCE [LARGE SCALE GENOMIC DNA]</scope>
    <source>
        <strain evidence="10">H1</strain>
    </source>
</reference>